<organism evidence="2">
    <name type="scientific">Panicum hallii</name>
    <dbReference type="NCBI Taxonomy" id="206008"/>
    <lineage>
        <taxon>Eukaryota</taxon>
        <taxon>Viridiplantae</taxon>
        <taxon>Streptophyta</taxon>
        <taxon>Embryophyta</taxon>
        <taxon>Tracheophyta</taxon>
        <taxon>Spermatophyta</taxon>
        <taxon>Magnoliopsida</taxon>
        <taxon>Liliopsida</taxon>
        <taxon>Poales</taxon>
        <taxon>Poaceae</taxon>
        <taxon>PACMAD clade</taxon>
        <taxon>Panicoideae</taxon>
        <taxon>Panicodae</taxon>
        <taxon>Paniceae</taxon>
        <taxon>Panicinae</taxon>
        <taxon>Panicum</taxon>
        <taxon>Panicum sect. Panicum</taxon>
    </lineage>
</organism>
<dbReference type="EMBL" id="CM008047">
    <property type="protein sequence ID" value="PAN10043.2"/>
    <property type="molecule type" value="Genomic_DNA"/>
</dbReference>
<feature type="compositionally biased region" description="Polar residues" evidence="1">
    <location>
        <begin position="1"/>
        <end position="11"/>
    </location>
</feature>
<dbReference type="InterPro" id="IPR044997">
    <property type="entry name" value="F-box_plant"/>
</dbReference>
<evidence type="ECO:0000256" key="1">
    <source>
        <dbReference type="SAM" id="MobiDB-lite"/>
    </source>
</evidence>
<name>A0A2S3GWF0_9POAL</name>
<feature type="region of interest" description="Disordered" evidence="1">
    <location>
        <begin position="1"/>
        <end position="25"/>
    </location>
</feature>
<evidence type="ECO:0000313" key="2">
    <source>
        <dbReference type="EMBL" id="PAN10043.2"/>
    </source>
</evidence>
<gene>
    <name evidence="2" type="ORF">PAHAL_2G067800</name>
</gene>
<evidence type="ECO:0008006" key="3">
    <source>
        <dbReference type="Google" id="ProtNLM"/>
    </source>
</evidence>
<dbReference type="AlphaFoldDB" id="A0A2S3GWF0"/>
<dbReference type="Gramene" id="PAN10043">
    <property type="protein sequence ID" value="PAN10043"/>
    <property type="gene ID" value="PAHAL_2G067800"/>
</dbReference>
<protein>
    <recommendedName>
        <fullName evidence="3">F-box domain-containing protein</fullName>
    </recommendedName>
</protein>
<dbReference type="PANTHER" id="PTHR32153">
    <property type="entry name" value="OJ000223_09.16 PROTEIN"/>
    <property type="match status" value="1"/>
</dbReference>
<reference evidence="2" key="1">
    <citation type="submission" date="2018-04" db="EMBL/GenBank/DDBJ databases">
        <title>WGS assembly of Panicum hallii.</title>
        <authorList>
            <person name="Lovell J."/>
            <person name="Jenkins J."/>
            <person name="Lowry D."/>
            <person name="Mamidi S."/>
            <person name="Sreedasyam A."/>
            <person name="Weng X."/>
            <person name="Barry K."/>
            <person name="Bonette J."/>
            <person name="Campitelli B."/>
            <person name="Daum C."/>
            <person name="Gordon S."/>
            <person name="Gould B."/>
            <person name="Lipzen A."/>
            <person name="Macqueen A."/>
            <person name="Palacio-Mejia J."/>
            <person name="Plott C."/>
            <person name="Shakirov E."/>
            <person name="Shu S."/>
            <person name="Yoshinaga Y."/>
            <person name="Zane M."/>
            <person name="Rokhsar D."/>
            <person name="Grimwood J."/>
            <person name="Schmutz J."/>
            <person name="Juenger T."/>
        </authorList>
    </citation>
    <scope>NUCLEOTIDE SEQUENCE [LARGE SCALE GENOMIC DNA]</scope>
    <source>
        <strain evidence="2">FIL2</strain>
    </source>
</reference>
<dbReference type="SUPFAM" id="SSF81383">
    <property type="entry name" value="F-box domain"/>
    <property type="match status" value="1"/>
</dbReference>
<sequence>MADGTVTSPSRQDGRGGGDGDGHNRLSNLPDHILLLVLERLRGDVRSLASTCVLSRRWRMLPLMLSDLTISVRTFVPADRGRTTAQVRRQATGSFTGALRLFLATPTAAGGSGGRSGP</sequence>
<feature type="compositionally biased region" description="Basic and acidic residues" evidence="1">
    <location>
        <begin position="12"/>
        <end position="24"/>
    </location>
</feature>
<dbReference type="Proteomes" id="UP000243499">
    <property type="component" value="Chromosome 2"/>
</dbReference>
<dbReference type="Gene3D" id="1.20.1280.50">
    <property type="match status" value="1"/>
</dbReference>
<accession>A0A2S3GWF0</accession>
<dbReference type="InterPro" id="IPR036047">
    <property type="entry name" value="F-box-like_dom_sf"/>
</dbReference>
<proteinExistence type="predicted"/>